<keyword evidence="2" id="KW-0813">Transport</keyword>
<reference evidence="12" key="1">
    <citation type="journal article" date="2020" name="mSystems">
        <title>Genome- and Community-Level Interaction Insights into Carbon Utilization and Element Cycling Functions of Hydrothermarchaeota in Hydrothermal Sediment.</title>
        <authorList>
            <person name="Zhou Z."/>
            <person name="Liu Y."/>
            <person name="Xu W."/>
            <person name="Pan J."/>
            <person name="Luo Z.H."/>
            <person name="Li M."/>
        </authorList>
    </citation>
    <scope>NUCLEOTIDE SEQUENCE [LARGE SCALE GENOMIC DNA]</scope>
    <source>
        <strain evidence="12">SpSt-747</strain>
    </source>
</reference>
<comment type="subcellular location">
    <subcellularLocation>
        <location evidence="1">Cell membrane</location>
        <topology evidence="1">Multi-pass membrane protein</topology>
    </subcellularLocation>
</comment>
<evidence type="ECO:0000259" key="11">
    <source>
        <dbReference type="PROSITE" id="PS50929"/>
    </source>
</evidence>
<dbReference type="Gene3D" id="3.40.50.300">
    <property type="entry name" value="P-loop containing nucleotide triphosphate hydrolases"/>
    <property type="match status" value="1"/>
</dbReference>
<dbReference type="InterPro" id="IPR011527">
    <property type="entry name" value="ABC1_TM_dom"/>
</dbReference>
<dbReference type="PROSITE" id="PS50929">
    <property type="entry name" value="ABC_TM1F"/>
    <property type="match status" value="1"/>
</dbReference>
<proteinExistence type="predicted"/>
<feature type="transmembrane region" description="Helical" evidence="9">
    <location>
        <begin position="163"/>
        <end position="181"/>
    </location>
</feature>
<sequence length="581" mass="65341">MAERQRHLVRLFHYLVPYWRYILGALLLAFLGALLNLALPWLVEKTIDRALLEKDLRLLVFIALGIVGIFFVKGVASYVQSFWVSLAGFRVITRLRSELYQHLHHLSVAFFQENPPGEIISRMTSDIAVLQNFFSSALVTMLMDLLLFLGSVVFLFFIHWKLALLSVVVFPLVGLCVDILGKRIRGFSHLLQSRVAALTSLVERTVTGIKVIQSYVSGHYEVEKFERENEMNFYLAMKQAKARALFNPLVELVASCGVTAVIWYGGREVIRGFLTPGQLIAFLGYLVIASSPLSRFSSGFQLFQQGLASLERIFEFLDTAPFVAEDDEGVELREFRERISFRNVSFSYKGEKILKNFSLDICKGERVGIVGPSGAGKTTIINLLLRFYDPDEGCIEIDGIDIRKIKLSSLRSLIGVVLQDALVLGGTVRENILYGNLNASEEDIQKASRKARAHEFIMQLEHGYDTDVGEGGCRLSGGQRQRIAIARAFLKNSPILVFDEATSNLDPESERYILETIAQIEEDKTVIIVAHSLRMVKDLDRIVLIADGEVQGEGTHEALLQSHPLYQALFGFEDRALREAR</sequence>
<keyword evidence="5" id="KW-0547">Nucleotide-binding</keyword>
<evidence type="ECO:0000256" key="2">
    <source>
        <dbReference type="ARBA" id="ARBA00022448"/>
    </source>
</evidence>
<evidence type="ECO:0000256" key="4">
    <source>
        <dbReference type="ARBA" id="ARBA00022692"/>
    </source>
</evidence>
<evidence type="ECO:0000256" key="8">
    <source>
        <dbReference type="ARBA" id="ARBA00023136"/>
    </source>
</evidence>
<dbReference type="GO" id="GO:0015421">
    <property type="term" value="F:ABC-type oligopeptide transporter activity"/>
    <property type="evidence" value="ECO:0007669"/>
    <property type="project" value="TreeGrafter"/>
</dbReference>
<feature type="transmembrane region" description="Helical" evidence="9">
    <location>
        <begin position="133"/>
        <end position="157"/>
    </location>
</feature>
<evidence type="ECO:0000256" key="6">
    <source>
        <dbReference type="ARBA" id="ARBA00022840"/>
    </source>
</evidence>
<dbReference type="InterPro" id="IPR027417">
    <property type="entry name" value="P-loop_NTPase"/>
</dbReference>
<dbReference type="GO" id="GO:0016887">
    <property type="term" value="F:ATP hydrolysis activity"/>
    <property type="evidence" value="ECO:0007669"/>
    <property type="project" value="InterPro"/>
</dbReference>
<dbReference type="PROSITE" id="PS50893">
    <property type="entry name" value="ABC_TRANSPORTER_2"/>
    <property type="match status" value="1"/>
</dbReference>
<keyword evidence="6 12" id="KW-0067">ATP-binding</keyword>
<evidence type="ECO:0000256" key="1">
    <source>
        <dbReference type="ARBA" id="ARBA00004651"/>
    </source>
</evidence>
<dbReference type="EMBL" id="DTFV01000057">
    <property type="protein sequence ID" value="HGI30413.1"/>
    <property type="molecule type" value="Genomic_DNA"/>
</dbReference>
<dbReference type="Pfam" id="PF00005">
    <property type="entry name" value="ABC_tran"/>
    <property type="match status" value="1"/>
</dbReference>
<dbReference type="AlphaFoldDB" id="A0A7V3YFY9"/>
<protein>
    <submittedName>
        <fullName evidence="12">ABC transporter ATP-binding protein</fullName>
    </submittedName>
</protein>
<evidence type="ECO:0000256" key="7">
    <source>
        <dbReference type="ARBA" id="ARBA00022989"/>
    </source>
</evidence>
<feature type="transmembrane region" description="Helical" evidence="9">
    <location>
        <begin position="21"/>
        <end position="43"/>
    </location>
</feature>
<feature type="transmembrane region" description="Helical" evidence="9">
    <location>
        <begin position="58"/>
        <end position="86"/>
    </location>
</feature>
<dbReference type="InterPro" id="IPR017871">
    <property type="entry name" value="ABC_transporter-like_CS"/>
</dbReference>
<dbReference type="GO" id="GO:0005886">
    <property type="term" value="C:plasma membrane"/>
    <property type="evidence" value="ECO:0007669"/>
    <property type="project" value="UniProtKB-SubCell"/>
</dbReference>
<dbReference type="SMART" id="SM00382">
    <property type="entry name" value="AAA"/>
    <property type="match status" value="1"/>
</dbReference>
<evidence type="ECO:0000313" key="12">
    <source>
        <dbReference type="EMBL" id="HGI30413.1"/>
    </source>
</evidence>
<accession>A0A7V3YFY9</accession>
<name>A0A7V3YFY9_9BACT</name>
<dbReference type="PANTHER" id="PTHR43394:SF1">
    <property type="entry name" value="ATP-BINDING CASSETTE SUB-FAMILY B MEMBER 10, MITOCHONDRIAL"/>
    <property type="match status" value="1"/>
</dbReference>
<dbReference type="InterPro" id="IPR003593">
    <property type="entry name" value="AAA+_ATPase"/>
</dbReference>
<dbReference type="InterPro" id="IPR036640">
    <property type="entry name" value="ABC1_TM_sf"/>
</dbReference>
<dbReference type="CDD" id="cd18552">
    <property type="entry name" value="ABC_6TM_MsbA_like"/>
    <property type="match status" value="1"/>
</dbReference>
<dbReference type="SUPFAM" id="SSF90123">
    <property type="entry name" value="ABC transporter transmembrane region"/>
    <property type="match status" value="1"/>
</dbReference>
<evidence type="ECO:0000256" key="5">
    <source>
        <dbReference type="ARBA" id="ARBA00022741"/>
    </source>
</evidence>
<organism evidence="12">
    <name type="scientific">Candidatus Caldatribacterium californiense</name>
    <dbReference type="NCBI Taxonomy" id="1454726"/>
    <lineage>
        <taxon>Bacteria</taxon>
        <taxon>Pseudomonadati</taxon>
        <taxon>Atribacterota</taxon>
        <taxon>Atribacteria</taxon>
        <taxon>Atribacterales</taxon>
        <taxon>Candidatus Caldatribacteriaceae</taxon>
        <taxon>Candidatus Caldatribacterium</taxon>
    </lineage>
</organism>
<feature type="domain" description="ABC transporter" evidence="10">
    <location>
        <begin position="339"/>
        <end position="572"/>
    </location>
</feature>
<dbReference type="InterPro" id="IPR003439">
    <property type="entry name" value="ABC_transporter-like_ATP-bd"/>
</dbReference>
<comment type="caution">
    <text evidence="12">The sequence shown here is derived from an EMBL/GenBank/DDBJ whole genome shotgun (WGS) entry which is preliminary data.</text>
</comment>
<dbReference type="InterPro" id="IPR039421">
    <property type="entry name" value="Type_1_exporter"/>
</dbReference>
<keyword evidence="4 9" id="KW-0812">Transmembrane</keyword>
<dbReference type="GO" id="GO:0005524">
    <property type="term" value="F:ATP binding"/>
    <property type="evidence" value="ECO:0007669"/>
    <property type="project" value="UniProtKB-KW"/>
</dbReference>
<gene>
    <name evidence="12" type="ORF">ENV30_03785</name>
</gene>
<feature type="domain" description="ABC transmembrane type-1" evidence="11">
    <location>
        <begin position="23"/>
        <end position="305"/>
    </location>
</feature>
<evidence type="ECO:0000256" key="3">
    <source>
        <dbReference type="ARBA" id="ARBA00022475"/>
    </source>
</evidence>
<dbReference type="PANTHER" id="PTHR43394">
    <property type="entry name" value="ATP-DEPENDENT PERMEASE MDL1, MITOCHONDRIAL"/>
    <property type="match status" value="1"/>
</dbReference>
<dbReference type="Gene3D" id="1.20.1560.10">
    <property type="entry name" value="ABC transporter type 1, transmembrane domain"/>
    <property type="match status" value="1"/>
</dbReference>
<evidence type="ECO:0000259" key="10">
    <source>
        <dbReference type="PROSITE" id="PS50893"/>
    </source>
</evidence>
<keyword evidence="8 9" id="KW-0472">Membrane</keyword>
<dbReference type="SUPFAM" id="SSF52540">
    <property type="entry name" value="P-loop containing nucleoside triphosphate hydrolases"/>
    <property type="match status" value="1"/>
</dbReference>
<dbReference type="FunFam" id="1.20.1560.10:FF:000011">
    <property type="entry name" value="Multidrug ABC transporter ATP-binding protein"/>
    <property type="match status" value="1"/>
</dbReference>
<dbReference type="PROSITE" id="PS00211">
    <property type="entry name" value="ABC_TRANSPORTER_1"/>
    <property type="match status" value="1"/>
</dbReference>
<dbReference type="FunFam" id="3.40.50.300:FF:000218">
    <property type="entry name" value="Multidrug ABC transporter ATP-binding protein"/>
    <property type="match status" value="1"/>
</dbReference>
<dbReference type="Pfam" id="PF00664">
    <property type="entry name" value="ABC_membrane"/>
    <property type="match status" value="1"/>
</dbReference>
<keyword evidence="3" id="KW-1003">Cell membrane</keyword>
<feature type="transmembrane region" description="Helical" evidence="9">
    <location>
        <begin position="244"/>
        <end position="264"/>
    </location>
</feature>
<evidence type="ECO:0000256" key="9">
    <source>
        <dbReference type="SAM" id="Phobius"/>
    </source>
</evidence>
<keyword evidence="7 9" id="KW-1133">Transmembrane helix</keyword>